<dbReference type="Proteomes" id="UP000054498">
    <property type="component" value="Unassembled WGS sequence"/>
</dbReference>
<dbReference type="GeneID" id="25731083"/>
<dbReference type="KEGG" id="mng:MNEG_13604"/>
<accession>A0A0D2KES4</accession>
<dbReference type="OrthoDB" id="9975579at2759"/>
<reference evidence="2 3" key="1">
    <citation type="journal article" date="2013" name="BMC Genomics">
        <title>Reconstruction of the lipid metabolism for the microalga Monoraphidium neglectum from its genome sequence reveals characteristics suitable for biofuel production.</title>
        <authorList>
            <person name="Bogen C."/>
            <person name="Al-Dilaimi A."/>
            <person name="Albersmeier A."/>
            <person name="Wichmann J."/>
            <person name="Grundmann M."/>
            <person name="Rupp O."/>
            <person name="Lauersen K.J."/>
            <person name="Blifernez-Klassen O."/>
            <person name="Kalinowski J."/>
            <person name="Goesmann A."/>
            <person name="Mussgnug J.H."/>
            <person name="Kruse O."/>
        </authorList>
    </citation>
    <scope>NUCLEOTIDE SEQUENCE [LARGE SCALE GENOMIC DNA]</scope>
    <source>
        <strain evidence="2 3">SAG 48.87</strain>
    </source>
</reference>
<sequence>MPPRTPIPVVKVDPSKPAWEQETPLHNRWHPDIPHVRGHMGPAAAPPPRVRSARAGALAHCRRRRAAGGGTQPNRLVANVAEVTEGDLFRVECIDWTGGQIKDDDSALDMKNVDLSVIHWLSGPIRVVDKDGEPAKPGDLLCVEICNLGPLPGDEWGYTGIFDRDNGGGFLTDHFPNAGKAIWHFDGIYAQSRHIPGVRFAGIIHPGLIGTAPSKELLDIWNEREGALVEAGPEATTLGGILHTRPLGVGAGGGGTTAVVSNLGGAALEGGAAAGVGAMLGGRRGGWGVAALLPLAKGAFLGKVPADSEDFQRIASEAARTVPGREHGGCAAGRAPTQRPPASGADAQCAPVVHPCPRRQPA</sequence>
<dbReference type="GO" id="GO:0004328">
    <property type="term" value="F:formamidase activity"/>
    <property type="evidence" value="ECO:0007669"/>
    <property type="project" value="UniProtKB-EC"/>
</dbReference>
<evidence type="ECO:0000256" key="1">
    <source>
        <dbReference type="SAM" id="MobiDB-lite"/>
    </source>
</evidence>
<dbReference type="InterPro" id="IPR004304">
    <property type="entry name" value="FmdA_AmdA"/>
</dbReference>
<dbReference type="Pfam" id="PF03069">
    <property type="entry name" value="FmdA_AmdA"/>
    <property type="match status" value="1"/>
</dbReference>
<protein>
    <submittedName>
        <fullName evidence="2">Formamidase</fullName>
        <ecNumber evidence="2">3.5.1.49</ecNumber>
    </submittedName>
</protein>
<name>A0A0D2KES4_9CHLO</name>
<dbReference type="STRING" id="145388.A0A0D2KES4"/>
<dbReference type="Gene3D" id="2.60.120.580">
    <property type="entry name" value="Acetamidase/Formamidase-like domains"/>
    <property type="match status" value="1"/>
</dbReference>
<feature type="region of interest" description="Disordered" evidence="1">
    <location>
        <begin position="319"/>
        <end position="362"/>
    </location>
</feature>
<dbReference type="PANTHER" id="PTHR31891:SF1">
    <property type="entry name" value="FORMAMIDASE C869.04-RELATED"/>
    <property type="match status" value="1"/>
</dbReference>
<organism evidence="2 3">
    <name type="scientific">Monoraphidium neglectum</name>
    <dbReference type="NCBI Taxonomy" id="145388"/>
    <lineage>
        <taxon>Eukaryota</taxon>
        <taxon>Viridiplantae</taxon>
        <taxon>Chlorophyta</taxon>
        <taxon>core chlorophytes</taxon>
        <taxon>Chlorophyceae</taxon>
        <taxon>CS clade</taxon>
        <taxon>Sphaeropleales</taxon>
        <taxon>Selenastraceae</taxon>
        <taxon>Monoraphidium</taxon>
    </lineage>
</organism>
<dbReference type="SUPFAM" id="SSF141130">
    <property type="entry name" value="Acetamidase/Formamidase-like"/>
    <property type="match status" value="1"/>
</dbReference>
<dbReference type="EMBL" id="KK104148">
    <property type="protein sequence ID" value="KIY94358.1"/>
    <property type="molecule type" value="Genomic_DNA"/>
</dbReference>
<dbReference type="PANTHER" id="PTHR31891">
    <property type="entry name" value="FORMAMIDASE C869.04-RELATED"/>
    <property type="match status" value="1"/>
</dbReference>
<keyword evidence="3" id="KW-1185">Reference proteome</keyword>
<evidence type="ECO:0000313" key="2">
    <source>
        <dbReference type="EMBL" id="KIY94358.1"/>
    </source>
</evidence>
<evidence type="ECO:0000313" key="3">
    <source>
        <dbReference type="Proteomes" id="UP000054498"/>
    </source>
</evidence>
<gene>
    <name evidence="2" type="ORF">MNEG_13604</name>
</gene>
<dbReference type="EC" id="3.5.1.49" evidence="2"/>
<keyword evidence="2" id="KW-0378">Hydrolase</keyword>
<dbReference type="AlphaFoldDB" id="A0A0D2KES4"/>
<dbReference type="RefSeq" id="XP_013893378.1">
    <property type="nucleotide sequence ID" value="XM_014037924.1"/>
</dbReference>
<proteinExistence type="predicted"/>